<dbReference type="PANTHER" id="PTHR47396:SF1">
    <property type="entry name" value="ATP-DEPENDENT HELICASE IRC3-RELATED"/>
    <property type="match status" value="1"/>
</dbReference>
<keyword evidence="2" id="KW-0540">Nuclease</keyword>
<dbReference type="InterPro" id="IPR050742">
    <property type="entry name" value="Helicase_Restrict-Modif_Enz"/>
</dbReference>
<dbReference type="GeneID" id="93423583"/>
<reference evidence="3" key="1">
    <citation type="submission" date="2018-02" db="EMBL/GenBank/DDBJ databases">
        <authorList>
            <person name="Clavel T."/>
            <person name="Strowig T."/>
        </authorList>
    </citation>
    <scope>NUCLEOTIDE SEQUENCE [LARGE SCALE GENOMIC DNA]</scope>
    <source>
        <strain evidence="3">DSM 100764</strain>
    </source>
</reference>
<gene>
    <name evidence="2" type="ORF">C5O25_08840</name>
</gene>
<dbReference type="Gene3D" id="3.40.50.300">
    <property type="entry name" value="P-loop containing nucleotide triphosphate hydrolases"/>
    <property type="match status" value="1"/>
</dbReference>
<dbReference type="GO" id="GO:0004519">
    <property type="term" value="F:endonuclease activity"/>
    <property type="evidence" value="ECO:0007669"/>
    <property type="project" value="UniProtKB-KW"/>
</dbReference>
<dbReference type="InterPro" id="IPR006935">
    <property type="entry name" value="Helicase/UvrB_N"/>
</dbReference>
<accession>A0A2V1IUM6</accession>
<proteinExistence type="predicted"/>
<dbReference type="InterPro" id="IPR027417">
    <property type="entry name" value="P-loop_NTPase"/>
</dbReference>
<name>A0A2V1IUM6_9BACT</name>
<dbReference type="SUPFAM" id="SSF52540">
    <property type="entry name" value="P-loop containing nucleoside triphosphate hydrolases"/>
    <property type="match status" value="2"/>
</dbReference>
<dbReference type="RefSeq" id="WP_107036377.1">
    <property type="nucleotide sequence ID" value="NZ_CP098825.1"/>
</dbReference>
<dbReference type="GO" id="GO:0005524">
    <property type="term" value="F:ATP binding"/>
    <property type="evidence" value="ECO:0007669"/>
    <property type="project" value="InterPro"/>
</dbReference>
<feature type="domain" description="Helicase/UvrB N-terminal" evidence="1">
    <location>
        <begin position="4"/>
        <end position="192"/>
    </location>
</feature>
<keyword evidence="3" id="KW-1185">Reference proteome</keyword>
<dbReference type="Pfam" id="PF04851">
    <property type="entry name" value="ResIII"/>
    <property type="match status" value="1"/>
</dbReference>
<comment type="caution">
    <text evidence="2">The sequence shown here is derived from an EMBL/GenBank/DDBJ whole genome shotgun (WGS) entry which is preliminary data.</text>
</comment>
<dbReference type="EMBL" id="PUBV01000017">
    <property type="protein sequence ID" value="PWB06992.1"/>
    <property type="molecule type" value="Genomic_DNA"/>
</dbReference>
<dbReference type="GO" id="GO:0005829">
    <property type="term" value="C:cytosol"/>
    <property type="evidence" value="ECO:0007669"/>
    <property type="project" value="TreeGrafter"/>
</dbReference>
<organism evidence="2 3">
    <name type="scientific">Paramuribaculum intestinale</name>
    <dbReference type="NCBI Taxonomy" id="2094151"/>
    <lineage>
        <taxon>Bacteria</taxon>
        <taxon>Pseudomonadati</taxon>
        <taxon>Bacteroidota</taxon>
        <taxon>Bacteroidia</taxon>
        <taxon>Bacteroidales</taxon>
        <taxon>Muribaculaceae</taxon>
        <taxon>Paramuribaculum</taxon>
    </lineage>
</organism>
<keyword evidence="2" id="KW-0378">Hydrolase</keyword>
<dbReference type="Proteomes" id="UP000244925">
    <property type="component" value="Unassembled WGS sequence"/>
</dbReference>
<keyword evidence="2" id="KW-0255">Endonuclease</keyword>
<evidence type="ECO:0000313" key="3">
    <source>
        <dbReference type="Proteomes" id="UP000244925"/>
    </source>
</evidence>
<protein>
    <submittedName>
        <fullName evidence="2">Type III restriction endonuclease subunit R</fullName>
    </submittedName>
</protein>
<evidence type="ECO:0000259" key="1">
    <source>
        <dbReference type="Pfam" id="PF04851"/>
    </source>
</evidence>
<sequence length="792" mass="90840">MKDFAYQQDAVRDLTQKVAGLLNEGGSRRKVVFEAPTGSGKTVMACHTLASIVDTLKSDGTNRYEDVAFIWFAPRKLHLQSYMKLKGAFSHGRELRPVMFDDLEQSEGIQPGEILFVNWESVNKDKNIMVRESEANASLYEICRRTREQNGLPIIAIIDEEHMFWSKTADKSGAVLDRINPTVEIRISATPKTMRSDEKVRIGRDKVIAAEMIKREVVLNPELDNGITDETTLNNHLMKLALDKRDQLAEAYKKLGVNINPLLLIQLPNDQKETMTAEDNAIADFVRQYLDTMRDITVENGRLAVWLAGEKSNLAGLEQPDNMAQVLLFKEAIALGWDCPRAAVLLIFRKLSSDQFTIQTVGRILRMPEQHHYTDDRLNVGYVYTDIAKEKINIVTTDADYIKKYAVVAVRRPELNNVELKSVYSERPNDTRNYFGPDFRKILYEESEKFWNIEQATGGLFSLAELAAMRGEDEAPKPLPETEDEQINENRRRVANVLRLDVPNVNIPIPKDIHFQNEVQTISVDGQSVKFARTAAEIDRVFISEISKYVSSFENKNNPADKLAGYLLETIADFFGIFDTDAKKVFLYHDNRPKFDRLLRIALERYIKIREAKRQRASARAMKEFQWSVPEERMYEDETHHLKLADNHALQPFFELNTASTPEKEFADFLEENTEYIDWWYKNGDKGRQHYAIEYTDEAGNKTPFYVDFVIRLKNGKIMLFDTKSPGSEPLTAHLKHNALNAYIVEENAKGSSLVGGVIVKDGMNWVWSRYTIENTVDHTGWAYLDFKQENS</sequence>
<dbReference type="AlphaFoldDB" id="A0A2V1IUM6"/>
<dbReference type="GO" id="GO:0003677">
    <property type="term" value="F:DNA binding"/>
    <property type="evidence" value="ECO:0007669"/>
    <property type="project" value="InterPro"/>
</dbReference>
<evidence type="ECO:0000313" key="2">
    <source>
        <dbReference type="EMBL" id="PWB06992.1"/>
    </source>
</evidence>
<dbReference type="PANTHER" id="PTHR47396">
    <property type="entry name" value="TYPE I RESTRICTION ENZYME ECOKI R PROTEIN"/>
    <property type="match status" value="1"/>
</dbReference>
<dbReference type="GO" id="GO:0016787">
    <property type="term" value="F:hydrolase activity"/>
    <property type="evidence" value="ECO:0007669"/>
    <property type="project" value="InterPro"/>
</dbReference>